<protein>
    <submittedName>
        <fullName evidence="1">Uncharacterized protein</fullName>
    </submittedName>
</protein>
<gene>
    <name evidence="1" type="ORF">LCGC14_0866140</name>
</gene>
<dbReference type="EMBL" id="LAZR01002650">
    <property type="protein sequence ID" value="KKN27299.1"/>
    <property type="molecule type" value="Genomic_DNA"/>
</dbReference>
<organism evidence="1">
    <name type="scientific">marine sediment metagenome</name>
    <dbReference type="NCBI Taxonomy" id="412755"/>
    <lineage>
        <taxon>unclassified sequences</taxon>
        <taxon>metagenomes</taxon>
        <taxon>ecological metagenomes</taxon>
    </lineage>
</organism>
<dbReference type="AlphaFoldDB" id="A0A0F9PB34"/>
<evidence type="ECO:0000313" key="1">
    <source>
        <dbReference type="EMBL" id="KKN27299.1"/>
    </source>
</evidence>
<proteinExistence type="predicted"/>
<sequence>MSEPKFNPKYEKHRQEVLALGKDRTIKTLRLNLEAAKAGKFWLLLPEGFRSPPWGTIYPLPARREEILKLSTITIPPMKKDVGCIYIRRAIKEWGKRDCTRNAALNRAAKHELTIRAFRDNLQRDTGKMRKQCWDSVADVQTAAAKACASLTDLFSLAKKGIEGQMKAHLAGEEWQGETINARAFRECFRMVTQTVKGLGLPSDERSKAKGAIMEEVGEALKATQDALNLAPGAKDDTEN</sequence>
<comment type="caution">
    <text evidence="1">The sequence shown here is derived from an EMBL/GenBank/DDBJ whole genome shotgun (WGS) entry which is preliminary data.</text>
</comment>
<name>A0A0F9PB34_9ZZZZ</name>
<accession>A0A0F9PB34</accession>
<reference evidence="1" key="1">
    <citation type="journal article" date="2015" name="Nature">
        <title>Complex archaea that bridge the gap between prokaryotes and eukaryotes.</title>
        <authorList>
            <person name="Spang A."/>
            <person name="Saw J.H."/>
            <person name="Jorgensen S.L."/>
            <person name="Zaremba-Niedzwiedzka K."/>
            <person name="Martijn J."/>
            <person name="Lind A.E."/>
            <person name="van Eijk R."/>
            <person name="Schleper C."/>
            <person name="Guy L."/>
            <person name="Ettema T.J."/>
        </authorList>
    </citation>
    <scope>NUCLEOTIDE SEQUENCE</scope>
</reference>